<dbReference type="Proteomes" id="UP000066284">
    <property type="component" value="Chromosome 1"/>
</dbReference>
<evidence type="ECO:0000313" key="3">
    <source>
        <dbReference type="Proteomes" id="UP000066284"/>
    </source>
</evidence>
<dbReference type="Gene3D" id="2.40.160.100">
    <property type="match status" value="1"/>
</dbReference>
<reference evidence="3" key="1">
    <citation type="submission" date="2015-09" db="EMBL/GenBank/DDBJ databases">
        <authorList>
            <person name="Daims H."/>
        </authorList>
    </citation>
    <scope>NUCLEOTIDE SEQUENCE [LARGE SCALE GENOMIC DNA]</scope>
</reference>
<evidence type="ECO:0000259" key="1">
    <source>
        <dbReference type="Pfam" id="PF13372"/>
    </source>
</evidence>
<organism evidence="2 3">
    <name type="scientific">Candidatus Nitrospira inopinata</name>
    <dbReference type="NCBI Taxonomy" id="1715989"/>
    <lineage>
        <taxon>Bacteria</taxon>
        <taxon>Pseudomonadati</taxon>
        <taxon>Nitrospirota</taxon>
        <taxon>Nitrospiria</taxon>
        <taxon>Nitrospirales</taxon>
        <taxon>Nitrospiraceae</taxon>
        <taxon>Nitrospira</taxon>
    </lineage>
</organism>
<feature type="domain" description="Alginate export" evidence="1">
    <location>
        <begin position="140"/>
        <end position="566"/>
    </location>
</feature>
<evidence type="ECO:0000313" key="2">
    <source>
        <dbReference type="EMBL" id="CUQ65869.1"/>
    </source>
</evidence>
<dbReference type="InterPro" id="IPR025388">
    <property type="entry name" value="Alginate_export_dom"/>
</dbReference>
<name>A0A0S4KRA1_9BACT</name>
<dbReference type="InterPro" id="IPR053728">
    <property type="entry name" value="Alginate_Permeability_Chnl"/>
</dbReference>
<dbReference type="AlphaFoldDB" id="A0A0S4KRA1"/>
<keyword evidence="3" id="KW-1185">Reference proteome</keyword>
<dbReference type="STRING" id="1715989.NITINOP_0894"/>
<dbReference type="EMBL" id="LN885086">
    <property type="protein sequence ID" value="CUQ65869.1"/>
    <property type="molecule type" value="Genomic_DNA"/>
</dbReference>
<sequence length="574" mass="64245">MKMGSSFVGLYNDVRLPQAVRRRVRWKRGTRTVLKSLVLFIGSLLSLSSIGHAAFEIPEGERITNIIVIGRGIPLKEQYELFDPHIGRNFDIKNFWIRADLRVRPEYRHNLCFGGGVGGANSIAGSCNRPTGLANHLPGNANDSYVQQMTRLGIGYDLSPDVNFYLEFIDSRTWGGNQDPITHTCGPALASGRSSCSLGIRAGYMLIRNFAGIPGLGLKAGRQYLVFGDQSLLGHFDWANTGFSFDGIMTNYSTKFMDSSFGWFRLAETDLPQGAPLGSGGPNLPGTGQSQNAHGDIDMLVFYNQIKAVPWTLIEPFYLYYKNNLGADNSNAQGLGTPKHGNQTRHVIGNRIAVKKGGFDFSNEIVYQFGQMGDTGQAVEPCGPTGTQYKCLSINAWATRNWIGYTFYEWAWKPRFALNFDYASGDGRANCTLNAAYGSCSTANTFENFYPTNHIHMGYMDVMGWKNTLTWSANFQARPTRDDHIEIWYTHLNLANARDNWYRASQGVYVYSKADNTANHIGSEVDFTWTHMFMDGKLAFQTSFAYMFTGPYIRENLGTTKDQTWAYAQLWLNF</sequence>
<dbReference type="Pfam" id="PF13372">
    <property type="entry name" value="Alginate_exp"/>
    <property type="match status" value="1"/>
</dbReference>
<accession>A0A0S4KRA1</accession>
<dbReference type="KEGG" id="nio:NITINOP_0894"/>
<gene>
    <name evidence="2" type="ORF">NITINOP_0894</name>
</gene>
<proteinExistence type="predicted"/>
<protein>
    <recommendedName>
        <fullName evidence="1">Alginate export domain-containing protein</fullName>
    </recommendedName>
</protein>